<evidence type="ECO:0000256" key="5">
    <source>
        <dbReference type="ARBA" id="ARBA00023033"/>
    </source>
</evidence>
<name>A0A0U3BE30_9ALTE</name>
<dbReference type="PANTHER" id="PTHR42747:SF4">
    <property type="entry name" value="BLR1330 PROTEIN"/>
    <property type="match status" value="1"/>
</dbReference>
<evidence type="ECO:0000313" key="7">
    <source>
        <dbReference type="Proteomes" id="UP000068447"/>
    </source>
</evidence>
<evidence type="ECO:0000313" key="6">
    <source>
        <dbReference type="EMBL" id="ALS99877.1"/>
    </source>
</evidence>
<dbReference type="Proteomes" id="UP000068447">
    <property type="component" value="Chromosome"/>
</dbReference>
<evidence type="ECO:0000256" key="4">
    <source>
        <dbReference type="ARBA" id="ARBA00023002"/>
    </source>
</evidence>
<organism evidence="6 7">
    <name type="scientific">Lacimicrobium alkaliphilum</name>
    <dbReference type="NCBI Taxonomy" id="1526571"/>
    <lineage>
        <taxon>Bacteria</taxon>
        <taxon>Pseudomonadati</taxon>
        <taxon>Pseudomonadota</taxon>
        <taxon>Gammaproteobacteria</taxon>
        <taxon>Alteromonadales</taxon>
        <taxon>Alteromonadaceae</taxon>
        <taxon>Lacimicrobium</taxon>
    </lineage>
</organism>
<dbReference type="CDD" id="cd04730">
    <property type="entry name" value="NPD_like"/>
    <property type="match status" value="1"/>
</dbReference>
<keyword evidence="7" id="KW-1185">Reference proteome</keyword>
<keyword evidence="2" id="KW-0285">Flavoprotein</keyword>
<sequence length="325" mass="34482">MIREGVMNQAQKLLAGLKIPALQAPMFLISGPEMVINACKSGIVGSFPTPNARTPEILDQWMAEITEQLSSAQNPAPWAVNLIVHPSYPRLEADLQVILKYKPPIVITALGSPKNVVEAIHSYGGVVLADVVNTTYAKKAASAGVDGLVLISAGAGGHTGYLSPFVFVNEVRQWWDGAIVLGGGISTGKNVFAARAMGADAAYLGTRFIPTKEALCVDEYKQMIVEASSDDIVTSDAITGVKANWLRQSLLNAGLDPDNMTAKGKIDFASNGADNKRWKDIWAAGQGVSASESVSDVSSIVNLLAREYVSAASELTQTLKPGNRE</sequence>
<keyword evidence="5" id="KW-0503">Monooxygenase</keyword>
<dbReference type="AlphaFoldDB" id="A0A0U3BE30"/>
<dbReference type="GO" id="GO:0018580">
    <property type="term" value="F:nitronate monooxygenase activity"/>
    <property type="evidence" value="ECO:0007669"/>
    <property type="project" value="InterPro"/>
</dbReference>
<dbReference type="STRING" id="1526571.AT746_17475"/>
<protein>
    <submittedName>
        <fullName evidence="6">2-nitropropane dioxygenase</fullName>
    </submittedName>
</protein>
<accession>A0A0U3BE30</accession>
<keyword evidence="3" id="KW-0288">FMN</keyword>
<keyword evidence="6" id="KW-0223">Dioxygenase</keyword>
<reference evidence="6 7" key="1">
    <citation type="submission" date="2015-12" db="EMBL/GenBank/DDBJ databases">
        <title>Complete genome of Lacimicrobium alkaliphilum KCTC 32984.</title>
        <authorList>
            <person name="Kim S.-G."/>
            <person name="Lee Y.-J."/>
        </authorList>
    </citation>
    <scope>NUCLEOTIDE SEQUENCE [LARGE SCALE GENOMIC DNA]</scope>
    <source>
        <strain evidence="6 7">YelD216</strain>
    </source>
</reference>
<dbReference type="Pfam" id="PF03060">
    <property type="entry name" value="NMO"/>
    <property type="match status" value="1"/>
</dbReference>
<dbReference type="OrthoDB" id="9778912at2"/>
<evidence type="ECO:0000256" key="2">
    <source>
        <dbReference type="ARBA" id="ARBA00022630"/>
    </source>
</evidence>
<evidence type="ECO:0000256" key="3">
    <source>
        <dbReference type="ARBA" id="ARBA00022643"/>
    </source>
</evidence>
<dbReference type="GO" id="GO:0051213">
    <property type="term" value="F:dioxygenase activity"/>
    <property type="evidence" value="ECO:0007669"/>
    <property type="project" value="UniProtKB-KW"/>
</dbReference>
<gene>
    <name evidence="6" type="ORF">AT746_17475</name>
</gene>
<keyword evidence="4" id="KW-0560">Oxidoreductase</keyword>
<dbReference type="KEGG" id="lal:AT746_17475"/>
<proteinExistence type="inferred from homology"/>
<dbReference type="InterPro" id="IPR004136">
    <property type="entry name" value="NMO"/>
</dbReference>
<dbReference type="SUPFAM" id="SSF51412">
    <property type="entry name" value="Inosine monophosphate dehydrogenase (IMPDH)"/>
    <property type="match status" value="1"/>
</dbReference>
<evidence type="ECO:0000256" key="1">
    <source>
        <dbReference type="ARBA" id="ARBA00009881"/>
    </source>
</evidence>
<dbReference type="FunFam" id="3.20.20.70:FF:000210">
    <property type="entry name" value="2-nitropropane dioxygenase"/>
    <property type="match status" value="1"/>
</dbReference>
<comment type="similarity">
    <text evidence="1">Belongs to the nitronate monooxygenase family. NMO class I subfamily.</text>
</comment>
<dbReference type="Gene3D" id="3.20.20.70">
    <property type="entry name" value="Aldolase class I"/>
    <property type="match status" value="1"/>
</dbReference>
<dbReference type="EMBL" id="CP013650">
    <property type="protein sequence ID" value="ALS99877.1"/>
    <property type="molecule type" value="Genomic_DNA"/>
</dbReference>
<dbReference type="InterPro" id="IPR013785">
    <property type="entry name" value="Aldolase_TIM"/>
</dbReference>
<dbReference type="PANTHER" id="PTHR42747">
    <property type="entry name" value="NITRONATE MONOOXYGENASE-RELATED"/>
    <property type="match status" value="1"/>
</dbReference>